<evidence type="ECO:0000313" key="3">
    <source>
        <dbReference type="EnsemblPlants" id="KEH18679"/>
    </source>
</evidence>
<dbReference type="Proteomes" id="UP000002051">
    <property type="component" value="Chromosome 8"/>
</dbReference>
<gene>
    <name evidence="2" type="ordered locus">MTR_8g027800</name>
</gene>
<proteinExistence type="predicted"/>
<dbReference type="EMBL" id="CM001224">
    <property type="protein sequence ID" value="KEH18679.1"/>
    <property type="molecule type" value="Genomic_DNA"/>
</dbReference>
<organism evidence="2 4">
    <name type="scientific">Medicago truncatula</name>
    <name type="common">Barrel medic</name>
    <name type="synonym">Medicago tribuloides</name>
    <dbReference type="NCBI Taxonomy" id="3880"/>
    <lineage>
        <taxon>Eukaryota</taxon>
        <taxon>Viridiplantae</taxon>
        <taxon>Streptophyta</taxon>
        <taxon>Embryophyta</taxon>
        <taxon>Tracheophyta</taxon>
        <taxon>Spermatophyta</taxon>
        <taxon>Magnoliopsida</taxon>
        <taxon>eudicotyledons</taxon>
        <taxon>Gunneridae</taxon>
        <taxon>Pentapetalae</taxon>
        <taxon>rosids</taxon>
        <taxon>fabids</taxon>
        <taxon>Fabales</taxon>
        <taxon>Fabaceae</taxon>
        <taxon>Papilionoideae</taxon>
        <taxon>50 kb inversion clade</taxon>
        <taxon>NPAAA clade</taxon>
        <taxon>Hologalegina</taxon>
        <taxon>IRL clade</taxon>
        <taxon>Trifolieae</taxon>
        <taxon>Medicago</taxon>
    </lineage>
</organism>
<dbReference type="HOGENOM" id="CLU_2835046_0_0_1"/>
<name>G8A072_MEDTR</name>
<reference evidence="2 4" key="1">
    <citation type="journal article" date="2011" name="Nature">
        <title>The Medicago genome provides insight into the evolution of rhizobial symbioses.</title>
        <authorList>
            <person name="Young N.D."/>
            <person name="Debelle F."/>
            <person name="Oldroyd G.E."/>
            <person name="Geurts R."/>
            <person name="Cannon S.B."/>
            <person name="Udvardi M.K."/>
            <person name="Benedito V.A."/>
            <person name="Mayer K.F."/>
            <person name="Gouzy J."/>
            <person name="Schoof H."/>
            <person name="Van de Peer Y."/>
            <person name="Proost S."/>
            <person name="Cook D.R."/>
            <person name="Meyers B.C."/>
            <person name="Spannagl M."/>
            <person name="Cheung F."/>
            <person name="De Mita S."/>
            <person name="Krishnakumar V."/>
            <person name="Gundlach H."/>
            <person name="Zhou S."/>
            <person name="Mudge J."/>
            <person name="Bharti A.K."/>
            <person name="Murray J.D."/>
            <person name="Naoumkina M.A."/>
            <person name="Rosen B."/>
            <person name="Silverstein K.A."/>
            <person name="Tang H."/>
            <person name="Rombauts S."/>
            <person name="Zhao P.X."/>
            <person name="Zhou P."/>
            <person name="Barbe V."/>
            <person name="Bardou P."/>
            <person name="Bechner M."/>
            <person name="Bellec A."/>
            <person name="Berger A."/>
            <person name="Berges H."/>
            <person name="Bidwell S."/>
            <person name="Bisseling T."/>
            <person name="Choisne N."/>
            <person name="Couloux A."/>
            <person name="Denny R."/>
            <person name="Deshpande S."/>
            <person name="Dai X."/>
            <person name="Doyle J.J."/>
            <person name="Dudez A.M."/>
            <person name="Farmer A.D."/>
            <person name="Fouteau S."/>
            <person name="Franken C."/>
            <person name="Gibelin C."/>
            <person name="Gish J."/>
            <person name="Goldstein S."/>
            <person name="Gonzalez A.J."/>
            <person name="Green P.J."/>
            <person name="Hallab A."/>
            <person name="Hartog M."/>
            <person name="Hua A."/>
            <person name="Humphray S.J."/>
            <person name="Jeong D.H."/>
            <person name="Jing Y."/>
            <person name="Jocker A."/>
            <person name="Kenton S.M."/>
            <person name="Kim D.J."/>
            <person name="Klee K."/>
            <person name="Lai H."/>
            <person name="Lang C."/>
            <person name="Lin S."/>
            <person name="Macmil S.L."/>
            <person name="Magdelenat G."/>
            <person name="Matthews L."/>
            <person name="McCorrison J."/>
            <person name="Monaghan E.L."/>
            <person name="Mun J.H."/>
            <person name="Najar F.Z."/>
            <person name="Nicholson C."/>
            <person name="Noirot C."/>
            <person name="O'Bleness M."/>
            <person name="Paule C.R."/>
            <person name="Poulain J."/>
            <person name="Prion F."/>
            <person name="Qin B."/>
            <person name="Qu C."/>
            <person name="Retzel E.F."/>
            <person name="Riddle C."/>
            <person name="Sallet E."/>
            <person name="Samain S."/>
            <person name="Samson N."/>
            <person name="Sanders I."/>
            <person name="Saurat O."/>
            <person name="Scarpelli C."/>
            <person name="Schiex T."/>
            <person name="Segurens B."/>
            <person name="Severin A.J."/>
            <person name="Sherrier D.J."/>
            <person name="Shi R."/>
            <person name="Sims S."/>
            <person name="Singer S.R."/>
            <person name="Sinharoy S."/>
            <person name="Sterck L."/>
            <person name="Viollet A."/>
            <person name="Wang B.B."/>
            <person name="Wang K."/>
            <person name="Wang M."/>
            <person name="Wang X."/>
            <person name="Warfsmann J."/>
            <person name="Weissenbach J."/>
            <person name="White D.D."/>
            <person name="White J.D."/>
            <person name="Wiley G.B."/>
            <person name="Wincker P."/>
            <person name="Xing Y."/>
            <person name="Yang L."/>
            <person name="Yao Z."/>
            <person name="Ying F."/>
            <person name="Zhai J."/>
            <person name="Zhou L."/>
            <person name="Zuber A."/>
            <person name="Denarie J."/>
            <person name="Dixon R.A."/>
            <person name="May G.D."/>
            <person name="Schwartz D.C."/>
            <person name="Rogers J."/>
            <person name="Quetier F."/>
            <person name="Town C.D."/>
            <person name="Roe B.A."/>
        </authorList>
    </citation>
    <scope>NUCLEOTIDE SEQUENCE [LARGE SCALE GENOMIC DNA]</scope>
    <source>
        <strain evidence="2">A17</strain>
        <strain evidence="3 4">cv. Jemalong A17</strain>
    </source>
</reference>
<evidence type="ECO:0000256" key="1">
    <source>
        <dbReference type="SAM" id="Phobius"/>
    </source>
</evidence>
<keyword evidence="1 2" id="KW-0812">Transmembrane</keyword>
<keyword evidence="4" id="KW-1185">Reference proteome</keyword>
<keyword evidence="1" id="KW-1133">Transmembrane helix</keyword>
<keyword evidence="1" id="KW-0472">Membrane</keyword>
<dbReference type="PaxDb" id="3880-AES84860"/>
<dbReference type="AlphaFoldDB" id="G8A072"/>
<protein>
    <submittedName>
        <fullName evidence="2">Transmembrane protein, putative</fullName>
    </submittedName>
</protein>
<evidence type="ECO:0000313" key="4">
    <source>
        <dbReference type="Proteomes" id="UP000002051"/>
    </source>
</evidence>
<sequence length="66" mass="7575">MTLASSTLQIRRHEYFGDLNIVIFVGISTLSFYAINMDDSRQEINRMKNDTVQNVSSGFETLRISE</sequence>
<feature type="transmembrane region" description="Helical" evidence="1">
    <location>
        <begin position="15"/>
        <end position="35"/>
    </location>
</feature>
<reference evidence="3" key="3">
    <citation type="submission" date="2015-04" db="UniProtKB">
        <authorList>
            <consortium name="EnsemblPlants"/>
        </authorList>
    </citation>
    <scope>IDENTIFICATION</scope>
    <source>
        <strain evidence="3">cv. Jemalong A17</strain>
    </source>
</reference>
<reference evidence="2 4" key="2">
    <citation type="journal article" date="2014" name="BMC Genomics">
        <title>An improved genome release (version Mt4.0) for the model legume Medicago truncatula.</title>
        <authorList>
            <person name="Tang H."/>
            <person name="Krishnakumar V."/>
            <person name="Bidwell S."/>
            <person name="Rosen B."/>
            <person name="Chan A."/>
            <person name="Zhou S."/>
            <person name="Gentzbittel L."/>
            <person name="Childs K.L."/>
            <person name="Yandell M."/>
            <person name="Gundlach H."/>
            <person name="Mayer K.F."/>
            <person name="Schwartz D.C."/>
            <person name="Town C.D."/>
        </authorList>
    </citation>
    <scope>GENOME REANNOTATION</scope>
    <source>
        <strain evidence="2">A17</strain>
        <strain evidence="3 4">cv. Jemalong A17</strain>
    </source>
</reference>
<dbReference type="EnsemblPlants" id="KEH18679">
    <property type="protein sequence ID" value="KEH18679"/>
    <property type="gene ID" value="MTR_8g027800"/>
</dbReference>
<evidence type="ECO:0000313" key="2">
    <source>
        <dbReference type="EMBL" id="KEH18679.1"/>
    </source>
</evidence>
<accession>G8A072</accession>